<evidence type="ECO:0000256" key="2">
    <source>
        <dbReference type="ARBA" id="ARBA00008806"/>
    </source>
</evidence>
<evidence type="ECO:0000313" key="9">
    <source>
        <dbReference type="EMBL" id="AUR01779.1"/>
    </source>
</evidence>
<dbReference type="InterPro" id="IPR051539">
    <property type="entry name" value="T4SS-coupling_protein"/>
</dbReference>
<protein>
    <submittedName>
        <fullName evidence="9">Type IV secretory pathway, VirD4 component</fullName>
    </submittedName>
</protein>
<dbReference type="CDD" id="cd01127">
    <property type="entry name" value="TrwB_TraG_TraD_VirD4"/>
    <property type="match status" value="1"/>
</dbReference>
<keyword evidence="9" id="KW-0614">Plasmid</keyword>
<reference evidence="9 10" key="1">
    <citation type="journal article" date="2017" name="Front. Microbiol.">
        <title>Phaeobacter piscinae sp. nov., a species of the Roseobacter group and potential aquaculture probiont.</title>
        <authorList>
            <person name="Sonnenschein E.C."/>
            <person name="Phippen C.B.W."/>
            <person name="Nielsen K.F."/>
            <person name="Mateiu R.V."/>
            <person name="Melchiorsen J."/>
            <person name="Gram L."/>
            <person name="Overmann J."/>
            <person name="Freese H.M."/>
        </authorList>
    </citation>
    <scope>NUCLEOTIDE SEQUENCE [LARGE SCALE GENOMIC DNA]</scope>
    <source>
        <strain evidence="9 10">P88</strain>
        <plasmid evidence="10">pp88_e</plasmid>
    </source>
</reference>
<dbReference type="PANTHER" id="PTHR37937:SF1">
    <property type="entry name" value="CONJUGATIVE TRANSFER: DNA TRANSPORT"/>
    <property type="match status" value="1"/>
</dbReference>
<accession>A0A2I7KGR0</accession>
<evidence type="ECO:0000256" key="5">
    <source>
        <dbReference type="ARBA" id="ARBA00022989"/>
    </source>
</evidence>
<dbReference type="Proteomes" id="UP000236447">
    <property type="component" value="Plasmid pP88_e"/>
</dbReference>
<geneLocation type="plasmid" evidence="10">
    <name>pp88_e</name>
</geneLocation>
<dbReference type="SUPFAM" id="SSF52540">
    <property type="entry name" value="P-loop containing nucleoside triphosphate hydrolases"/>
    <property type="match status" value="1"/>
</dbReference>
<organism evidence="9 10">
    <name type="scientific">Phaeobacter inhibens</name>
    <dbReference type="NCBI Taxonomy" id="221822"/>
    <lineage>
        <taxon>Bacteria</taxon>
        <taxon>Pseudomonadati</taxon>
        <taxon>Pseudomonadota</taxon>
        <taxon>Alphaproteobacteria</taxon>
        <taxon>Rhodobacterales</taxon>
        <taxon>Roseobacteraceae</taxon>
        <taxon>Phaeobacter</taxon>
    </lineage>
</organism>
<feature type="transmembrane region" description="Helical" evidence="8">
    <location>
        <begin position="12"/>
        <end position="36"/>
    </location>
</feature>
<reference evidence="9 10" key="2">
    <citation type="journal article" date="2017" name="Genome Biol. Evol.">
        <title>Trajectories and Drivers of Genome Evolution in Surface-Associated Marine Phaeobacter.</title>
        <authorList>
            <person name="Freese H.M."/>
            <person name="Sikorski J."/>
            <person name="Bunk B."/>
            <person name="Scheuner C."/>
            <person name="Meier-Kolthoff J.P."/>
            <person name="Sproer C."/>
            <person name="Gram L."/>
            <person name="Overmann J."/>
        </authorList>
    </citation>
    <scope>NUCLEOTIDE SEQUENCE [LARGE SCALE GENOMIC DNA]</scope>
    <source>
        <strain evidence="9 10">P88</strain>
        <plasmid evidence="10">pp88_e</plasmid>
    </source>
</reference>
<evidence type="ECO:0000313" key="10">
    <source>
        <dbReference type="Proteomes" id="UP000236447"/>
    </source>
</evidence>
<evidence type="ECO:0000256" key="4">
    <source>
        <dbReference type="ARBA" id="ARBA00022692"/>
    </source>
</evidence>
<dbReference type="InterPro" id="IPR027417">
    <property type="entry name" value="P-loop_NTPase"/>
</dbReference>
<keyword evidence="6 8" id="KW-0472">Membrane</keyword>
<dbReference type="GeneID" id="31848652"/>
<dbReference type="GO" id="GO:0005886">
    <property type="term" value="C:plasma membrane"/>
    <property type="evidence" value="ECO:0007669"/>
    <property type="project" value="UniProtKB-SubCell"/>
</dbReference>
<dbReference type="AlphaFoldDB" id="A0A2I7KGR0"/>
<dbReference type="Pfam" id="PF02534">
    <property type="entry name" value="T4SS-DNA_transf"/>
    <property type="match status" value="1"/>
</dbReference>
<evidence type="ECO:0000256" key="3">
    <source>
        <dbReference type="ARBA" id="ARBA00022475"/>
    </source>
</evidence>
<proteinExistence type="inferred from homology"/>
<keyword evidence="5 8" id="KW-1133">Transmembrane helix</keyword>
<dbReference type="PANTHER" id="PTHR37937">
    <property type="entry name" value="CONJUGATIVE TRANSFER: DNA TRANSPORT"/>
    <property type="match status" value="1"/>
</dbReference>
<dbReference type="Gene3D" id="3.40.50.300">
    <property type="entry name" value="P-loop containing nucleotide triphosphate hydrolases"/>
    <property type="match status" value="1"/>
</dbReference>
<keyword evidence="4 8" id="KW-0812">Transmembrane</keyword>
<feature type="compositionally biased region" description="Basic residues" evidence="7">
    <location>
        <begin position="625"/>
        <end position="638"/>
    </location>
</feature>
<keyword evidence="3" id="KW-1003">Cell membrane</keyword>
<evidence type="ECO:0000256" key="8">
    <source>
        <dbReference type="SAM" id="Phobius"/>
    </source>
</evidence>
<dbReference type="EMBL" id="CP010730">
    <property type="protein sequence ID" value="AUR01779.1"/>
    <property type="molecule type" value="Genomic_DNA"/>
</dbReference>
<dbReference type="RefSeq" id="WP_024099657.1">
    <property type="nucleotide sequence ID" value="NZ_CP010730.1"/>
</dbReference>
<dbReference type="InterPro" id="IPR003688">
    <property type="entry name" value="TraG/VirD4"/>
</dbReference>
<feature type="compositionally biased region" description="Basic and acidic residues" evidence="7">
    <location>
        <begin position="604"/>
        <end position="615"/>
    </location>
</feature>
<gene>
    <name evidence="9" type="ORF">PhaeoP88_04467</name>
</gene>
<comment type="similarity">
    <text evidence="2">Belongs to the VirD4/TraG family.</text>
</comment>
<evidence type="ECO:0000256" key="7">
    <source>
        <dbReference type="SAM" id="MobiDB-lite"/>
    </source>
</evidence>
<comment type="subcellular location">
    <subcellularLocation>
        <location evidence="1">Cell membrane</location>
        <topology evidence="1">Multi-pass membrane protein</topology>
    </subcellularLocation>
</comment>
<feature type="compositionally biased region" description="Basic and acidic residues" evidence="7">
    <location>
        <begin position="502"/>
        <end position="520"/>
    </location>
</feature>
<feature type="region of interest" description="Disordered" evidence="7">
    <location>
        <begin position="499"/>
        <end position="520"/>
    </location>
</feature>
<evidence type="ECO:0000256" key="1">
    <source>
        <dbReference type="ARBA" id="ARBA00004651"/>
    </source>
</evidence>
<sequence length="669" mass="73729">MIQDIETRWRYVLALFGGLLAGGYIGSMLATIYVVVARKESVATIDPLQPFFLRYSWATLEASPAILQSAFLITGAVTFALTAVGVAGVYRGSLTQYDDAHFQSKSEIRRNKMIGGFDVNGFVYGKLGRPKSDKPFISASPDRFPHAIMIAPTGRGKGIGFVLPNLLHFNGSAIVLDVKGENFQKSSVHRQKGLGNEIWYFSPFDYVDMPAMEGKPTPGRVTRTHRFNPLQRIADMASTDEQYTALNALADLFLVVEGDNAKGFYQAGKRLFVASCLFAIEQGTPTLGYASEIMGGGGRRADNYRSYADMTAIPIVSRTFNEMAGETQKIVDSYISVINGAGFELWSDPSVVRSTSESDFDFSTFRKEPQTLYIAVQSEHLKTLAPLIRLLFADAIASLQRAEPGPDEPHPVMFLMDEFDQLGRQPLVLQSIKTIRAFGGRFFIISQSIAGLDSPSLYGEADRRSLLAGAGIQIYMTPQDDRTASVLAEALGKRTITSKSESQSRIRDLDDSAHVSRRSEERPLISASELLRFPLDKVLILPEGQYPIKADHIRYYEDNHFAPIDAARGTHLLPYPPLEHERKKTKVAKLSNLSGSKPSQPPTEDQRRAILKEAEAGFASISAAAKKRRRPPSRKPGRRSGENAPDAVKDVVAEVQSRMDSRADEAATT</sequence>
<evidence type="ECO:0000256" key="6">
    <source>
        <dbReference type="ARBA" id="ARBA00023136"/>
    </source>
</evidence>
<feature type="region of interest" description="Disordered" evidence="7">
    <location>
        <begin position="589"/>
        <end position="669"/>
    </location>
</feature>
<feature type="compositionally biased region" description="Basic and acidic residues" evidence="7">
    <location>
        <begin position="647"/>
        <end position="669"/>
    </location>
</feature>
<name>A0A2I7KGR0_9RHOB</name>